<feature type="transmembrane region" description="Helical" evidence="12">
    <location>
        <begin position="158"/>
        <end position="181"/>
    </location>
</feature>
<evidence type="ECO:0000256" key="8">
    <source>
        <dbReference type="ARBA" id="ARBA00022519"/>
    </source>
</evidence>
<comment type="similarity">
    <text evidence="3 12">Belongs to the MlaE permease family.</text>
</comment>
<evidence type="ECO:0000256" key="7">
    <source>
        <dbReference type="ARBA" id="ARBA00022475"/>
    </source>
</evidence>
<feature type="transmembrane region" description="Helical" evidence="12">
    <location>
        <begin position="202"/>
        <end position="222"/>
    </location>
</feature>
<evidence type="ECO:0000256" key="10">
    <source>
        <dbReference type="ARBA" id="ARBA00022989"/>
    </source>
</evidence>
<keyword evidence="14" id="KW-1185">Reference proteome</keyword>
<dbReference type="InterPro" id="IPR003453">
    <property type="entry name" value="ABC_MlaE_roteobac"/>
</dbReference>
<dbReference type="GO" id="GO:0005548">
    <property type="term" value="F:phospholipid transporter activity"/>
    <property type="evidence" value="ECO:0007669"/>
    <property type="project" value="TreeGrafter"/>
</dbReference>
<gene>
    <name evidence="13" type="ORF">SAMN02743940_2335</name>
</gene>
<reference evidence="13 14" key="1">
    <citation type="submission" date="2016-12" db="EMBL/GenBank/DDBJ databases">
        <authorList>
            <person name="Song W.-J."/>
            <person name="Kurnit D.M."/>
        </authorList>
    </citation>
    <scope>NUCLEOTIDE SEQUENCE [LARGE SCALE GENOMIC DNA]</scope>
    <source>
        <strain evidence="13 14">ATCC 49181</strain>
    </source>
</reference>
<accession>A0A1N6J5Y0</accession>
<comment type="subunit">
    <text evidence="4">The complex is composed of two ATP-binding proteins (MlaF), two transmembrane proteins (MlaE), two cytoplasmic solute-binding proteins (MlaB) and six periplasmic solute-binding proteins (MlaD).</text>
</comment>
<protein>
    <recommendedName>
        <fullName evidence="5">Intermembrane phospholipid transport system permease protein MlaE</fullName>
    </recommendedName>
</protein>
<keyword evidence="8 12" id="KW-0997">Cell inner membrane</keyword>
<evidence type="ECO:0000256" key="5">
    <source>
        <dbReference type="ARBA" id="ARBA00020857"/>
    </source>
</evidence>
<sequence length="265" mass="28283">MPRRIISGIQNFGHHVIESTWRLGYASRFFLLVLLKSSTSARRFGLVARELYFTGVLSLIIILVSGLFVGMVLGLQGYETLQKFGSETAVGSLIALSLVRELGPVVAALLFASRAGSAITAEVGLMKATEQLAAMGMMAVDPIARIVAPRFWAGVISMPLLAAMFSVMGVFGGYLVTVVFIGVDEGSFWSQMQNAVDFRFDVINGVIKSCCFGIAVTAIAVFEGYDAPPTAEGVSGATTRTVVTSSLVILGLDFILTAFMFRGVN</sequence>
<feature type="transmembrane region" description="Helical" evidence="12">
    <location>
        <begin position="242"/>
        <end position="261"/>
    </location>
</feature>
<evidence type="ECO:0000256" key="9">
    <source>
        <dbReference type="ARBA" id="ARBA00022692"/>
    </source>
</evidence>
<evidence type="ECO:0000256" key="2">
    <source>
        <dbReference type="ARBA" id="ARBA00004429"/>
    </source>
</evidence>
<proteinExistence type="inferred from homology"/>
<dbReference type="InterPro" id="IPR030802">
    <property type="entry name" value="Permease_MalE"/>
</dbReference>
<evidence type="ECO:0000256" key="3">
    <source>
        <dbReference type="ARBA" id="ARBA00007556"/>
    </source>
</evidence>
<dbReference type="PANTHER" id="PTHR30188">
    <property type="entry name" value="ABC TRANSPORTER PERMEASE PROTEIN-RELATED"/>
    <property type="match status" value="1"/>
</dbReference>
<evidence type="ECO:0000256" key="11">
    <source>
        <dbReference type="ARBA" id="ARBA00023136"/>
    </source>
</evidence>
<keyword evidence="10 12" id="KW-1133">Transmembrane helix</keyword>
<dbReference type="RefSeq" id="WP_028460722.1">
    <property type="nucleotide sequence ID" value="NZ_FSRO01000001.1"/>
</dbReference>
<dbReference type="GO" id="GO:0043190">
    <property type="term" value="C:ATP-binding cassette (ABC) transporter complex"/>
    <property type="evidence" value="ECO:0007669"/>
    <property type="project" value="InterPro"/>
</dbReference>
<comment type="subcellular location">
    <subcellularLocation>
        <location evidence="2 12">Cell inner membrane</location>
        <topology evidence="2 12">Multi-pass membrane protein</topology>
    </subcellularLocation>
</comment>
<dbReference type="PANTHER" id="PTHR30188:SF4">
    <property type="entry name" value="PROTEIN TRIGALACTOSYLDIACYLGLYCEROL 1, CHLOROPLASTIC"/>
    <property type="match status" value="1"/>
</dbReference>
<comment type="function">
    <text evidence="1">Part of the ABC transporter complex MlaFEDB, which is involved in a phospholipid transport pathway that maintains lipid asymmetry in the outer membrane by retrograde trafficking of phospholipids from the outer membrane to the inner membrane. Probably responsible for the translocation of the substrate across the membrane.</text>
</comment>
<name>A0A1N6J5Y0_9PROT</name>
<dbReference type="NCBIfam" id="NF033619">
    <property type="entry name" value="perm_MlaE_1"/>
    <property type="match status" value="1"/>
</dbReference>
<evidence type="ECO:0000256" key="6">
    <source>
        <dbReference type="ARBA" id="ARBA00022448"/>
    </source>
</evidence>
<evidence type="ECO:0000256" key="1">
    <source>
        <dbReference type="ARBA" id="ARBA00002460"/>
    </source>
</evidence>
<keyword evidence="9 12" id="KW-0812">Transmembrane</keyword>
<feature type="transmembrane region" description="Helical" evidence="12">
    <location>
        <begin position="51"/>
        <end position="73"/>
    </location>
</feature>
<dbReference type="InterPro" id="IPR053408">
    <property type="entry name" value="MlaE_Permease"/>
</dbReference>
<comment type="caution">
    <text evidence="12">Lacks conserved residue(s) required for the propagation of feature annotation.</text>
</comment>
<dbReference type="Proteomes" id="UP000185062">
    <property type="component" value="Unassembled WGS sequence"/>
</dbReference>
<dbReference type="EMBL" id="FSRO01000001">
    <property type="protein sequence ID" value="SIO39697.1"/>
    <property type="molecule type" value="Genomic_DNA"/>
</dbReference>
<keyword evidence="7" id="KW-1003">Cell membrane</keyword>
<keyword evidence="11 12" id="KW-0472">Membrane</keyword>
<organism evidence="13 14">
    <name type="scientific">Nitrosomonas cryotolerans ATCC 49181</name>
    <dbReference type="NCBI Taxonomy" id="1131553"/>
    <lineage>
        <taxon>Bacteria</taxon>
        <taxon>Pseudomonadati</taxon>
        <taxon>Pseudomonadota</taxon>
        <taxon>Betaproteobacteria</taxon>
        <taxon>Nitrosomonadales</taxon>
        <taxon>Nitrosomonadaceae</taxon>
        <taxon>Nitrosomonas</taxon>
    </lineage>
</organism>
<dbReference type="AlphaFoldDB" id="A0A1N6J5Y0"/>
<dbReference type="STRING" id="44575.SAMN05216419_100383"/>
<evidence type="ECO:0000256" key="4">
    <source>
        <dbReference type="ARBA" id="ARBA00011380"/>
    </source>
</evidence>
<evidence type="ECO:0000256" key="12">
    <source>
        <dbReference type="RuleBase" id="RU362044"/>
    </source>
</evidence>
<keyword evidence="6" id="KW-0813">Transport</keyword>
<dbReference type="Pfam" id="PF02405">
    <property type="entry name" value="MlaE"/>
    <property type="match status" value="1"/>
</dbReference>
<dbReference type="NCBIfam" id="TIGR00056">
    <property type="entry name" value="MlaE family lipid ABC transporter permease subunit"/>
    <property type="match status" value="1"/>
</dbReference>
<evidence type="ECO:0000313" key="14">
    <source>
        <dbReference type="Proteomes" id="UP000185062"/>
    </source>
</evidence>
<evidence type="ECO:0000313" key="13">
    <source>
        <dbReference type="EMBL" id="SIO39697.1"/>
    </source>
</evidence>
<dbReference type="eggNOG" id="COG0767">
    <property type="taxonomic scope" value="Bacteria"/>
</dbReference>